<reference evidence="4" key="1">
    <citation type="submission" date="2018-05" db="EMBL/GenBank/DDBJ databases">
        <authorList>
            <person name="Lanie J.A."/>
            <person name="Ng W.-L."/>
            <person name="Kazmierczak K.M."/>
            <person name="Andrzejewski T.M."/>
            <person name="Davidsen T.M."/>
            <person name="Wayne K.J."/>
            <person name="Tettelin H."/>
            <person name="Glass J.I."/>
            <person name="Rusch D."/>
            <person name="Podicherti R."/>
            <person name="Tsui H.-C.T."/>
            <person name="Winkler M.E."/>
        </authorList>
    </citation>
    <scope>NUCLEOTIDE SEQUENCE</scope>
</reference>
<dbReference type="InterPro" id="IPR015590">
    <property type="entry name" value="Aldehyde_DH_dom"/>
</dbReference>
<dbReference type="AlphaFoldDB" id="A0A382ILY5"/>
<gene>
    <name evidence="4" type="ORF">METZ01_LOCUS253534</name>
</gene>
<sequence length="265" mass="28796">MNSILTELGIKDVNFGACSGLDKWSNNSDGGLIESINPANGAVIGSVFQATESDYERIVKESVTAFKDFRKVPAPVRGQLVREMADALRKKKNALGSLVSMEMGKIKQEGDGEVQEMIDIADFAVGQSRMLYGKTMHSERPDHRMYEQWHPLGAIGVISAFNFPVAVWAWNAFIAAICGDTTIWKPSSSAPLCAIAVQNICNEVMDNNGYTGIFSTIIGRGSIVGEKILNDKRIPLVSFTGSTNMGRHVSSTVSERFGKSILELG</sequence>
<dbReference type="GO" id="GO:0004029">
    <property type="term" value="F:aldehyde dehydrogenase (NAD+) activity"/>
    <property type="evidence" value="ECO:0007669"/>
    <property type="project" value="InterPro"/>
</dbReference>
<dbReference type="PANTHER" id="PTHR43521:SF1">
    <property type="entry name" value="ALPHA-AMINOADIPIC SEMIALDEHYDE DEHYDROGENASE"/>
    <property type="match status" value="1"/>
</dbReference>
<keyword evidence="1" id="KW-0560">Oxidoreductase</keyword>
<keyword evidence="2" id="KW-0520">NAD</keyword>
<dbReference type="InterPro" id="IPR016162">
    <property type="entry name" value="Ald_DH_N"/>
</dbReference>
<proteinExistence type="predicted"/>
<name>A0A382ILY5_9ZZZZ</name>
<dbReference type="InterPro" id="IPR016161">
    <property type="entry name" value="Ald_DH/histidinol_DH"/>
</dbReference>
<feature type="non-terminal residue" evidence="4">
    <location>
        <position position="265"/>
    </location>
</feature>
<evidence type="ECO:0000256" key="2">
    <source>
        <dbReference type="ARBA" id="ARBA00023027"/>
    </source>
</evidence>
<evidence type="ECO:0000313" key="4">
    <source>
        <dbReference type="EMBL" id="SVC00680.1"/>
    </source>
</evidence>
<dbReference type="Pfam" id="PF00171">
    <property type="entry name" value="Aldedh"/>
    <property type="match status" value="1"/>
</dbReference>
<evidence type="ECO:0000259" key="3">
    <source>
        <dbReference type="Pfam" id="PF00171"/>
    </source>
</evidence>
<dbReference type="SUPFAM" id="SSF53720">
    <property type="entry name" value="ALDH-like"/>
    <property type="match status" value="1"/>
</dbReference>
<dbReference type="EMBL" id="UINC01068225">
    <property type="protein sequence ID" value="SVC00680.1"/>
    <property type="molecule type" value="Genomic_DNA"/>
</dbReference>
<dbReference type="Gene3D" id="3.40.605.10">
    <property type="entry name" value="Aldehyde Dehydrogenase, Chain A, domain 1"/>
    <property type="match status" value="1"/>
</dbReference>
<feature type="domain" description="Aldehyde dehydrogenase" evidence="3">
    <location>
        <begin position="26"/>
        <end position="265"/>
    </location>
</feature>
<evidence type="ECO:0000256" key="1">
    <source>
        <dbReference type="ARBA" id="ARBA00023002"/>
    </source>
</evidence>
<dbReference type="InterPro" id="IPR044638">
    <property type="entry name" value="ALDH7A1-like"/>
</dbReference>
<organism evidence="4">
    <name type="scientific">marine metagenome</name>
    <dbReference type="NCBI Taxonomy" id="408172"/>
    <lineage>
        <taxon>unclassified sequences</taxon>
        <taxon>metagenomes</taxon>
        <taxon>ecological metagenomes</taxon>
    </lineage>
</organism>
<dbReference type="PANTHER" id="PTHR43521">
    <property type="entry name" value="ALPHA-AMINOADIPIC SEMIALDEHYDE DEHYDROGENASE"/>
    <property type="match status" value="1"/>
</dbReference>
<accession>A0A382ILY5</accession>
<protein>
    <recommendedName>
        <fullName evidence="3">Aldehyde dehydrogenase domain-containing protein</fullName>
    </recommendedName>
</protein>